<dbReference type="EMBL" id="HBUE01068494">
    <property type="protein sequence ID" value="CAG6471628.1"/>
    <property type="molecule type" value="Transcribed_RNA"/>
</dbReference>
<protein>
    <submittedName>
        <fullName evidence="2">(northern house mosquito) hypothetical protein</fullName>
    </submittedName>
</protein>
<dbReference type="EMBL" id="HBUE01068496">
    <property type="protein sequence ID" value="CAG6471629.1"/>
    <property type="molecule type" value="Transcribed_RNA"/>
</dbReference>
<keyword evidence="1" id="KW-1133">Transmembrane helix</keyword>
<keyword evidence="1" id="KW-0812">Transmembrane</keyword>
<evidence type="ECO:0000256" key="1">
    <source>
        <dbReference type="SAM" id="Phobius"/>
    </source>
</evidence>
<dbReference type="AlphaFoldDB" id="A0A8D8FIT1"/>
<keyword evidence="1" id="KW-0472">Membrane</keyword>
<reference evidence="2" key="1">
    <citation type="submission" date="2021-05" db="EMBL/GenBank/DDBJ databases">
        <authorList>
            <person name="Alioto T."/>
            <person name="Alioto T."/>
            <person name="Gomez Garrido J."/>
        </authorList>
    </citation>
    <scope>NUCLEOTIDE SEQUENCE</scope>
</reference>
<accession>A0A8D8FIT1</accession>
<feature type="transmembrane region" description="Helical" evidence="1">
    <location>
        <begin position="6"/>
        <end position="23"/>
    </location>
</feature>
<dbReference type="EMBL" id="HBUE01068500">
    <property type="protein sequence ID" value="CAG6471630.1"/>
    <property type="molecule type" value="Transcribed_RNA"/>
</dbReference>
<organism evidence="2">
    <name type="scientific">Culex pipiens</name>
    <name type="common">House mosquito</name>
    <dbReference type="NCBI Taxonomy" id="7175"/>
    <lineage>
        <taxon>Eukaryota</taxon>
        <taxon>Metazoa</taxon>
        <taxon>Ecdysozoa</taxon>
        <taxon>Arthropoda</taxon>
        <taxon>Hexapoda</taxon>
        <taxon>Insecta</taxon>
        <taxon>Pterygota</taxon>
        <taxon>Neoptera</taxon>
        <taxon>Endopterygota</taxon>
        <taxon>Diptera</taxon>
        <taxon>Nematocera</taxon>
        <taxon>Culicoidea</taxon>
        <taxon>Culicidae</taxon>
        <taxon>Culicinae</taxon>
        <taxon>Culicini</taxon>
        <taxon>Culex</taxon>
        <taxon>Culex</taxon>
    </lineage>
</organism>
<name>A0A8D8FIT1_CULPI</name>
<feature type="transmembrane region" description="Helical" evidence="1">
    <location>
        <begin position="59"/>
        <end position="77"/>
    </location>
</feature>
<sequence length="110" mass="12818">MALCTHRGVLRILIIISCVKIILLMQIQNFMILSVLFSCSTIYYLILGYSKNTLFSLKLKFYVFRFPSSFPPLIIIMNDRKNLFKKNNKLNKCDKISESFTLRTSLLISL</sequence>
<feature type="transmembrane region" description="Helical" evidence="1">
    <location>
        <begin position="30"/>
        <end position="47"/>
    </location>
</feature>
<proteinExistence type="predicted"/>
<dbReference type="EMBL" id="HBUE01068487">
    <property type="protein sequence ID" value="CAG6471626.1"/>
    <property type="molecule type" value="Transcribed_RNA"/>
</dbReference>
<dbReference type="EMBL" id="HBUE01068491">
    <property type="protein sequence ID" value="CAG6471627.1"/>
    <property type="molecule type" value="Transcribed_RNA"/>
</dbReference>
<evidence type="ECO:0000313" key="2">
    <source>
        <dbReference type="EMBL" id="CAG6471629.1"/>
    </source>
</evidence>